<evidence type="ECO:0000256" key="1">
    <source>
        <dbReference type="ARBA" id="ARBA00004924"/>
    </source>
</evidence>
<dbReference type="GO" id="GO:0016410">
    <property type="term" value="F:N-acyltransferase activity"/>
    <property type="evidence" value="ECO:0007669"/>
    <property type="project" value="TreeGrafter"/>
</dbReference>
<dbReference type="GO" id="GO:0016874">
    <property type="term" value="F:ligase activity"/>
    <property type="evidence" value="ECO:0007669"/>
    <property type="project" value="UniProtKB-KW"/>
</dbReference>
<organism evidence="3 4">
    <name type="scientific">Tenacibaculum jejuense</name>
    <dbReference type="NCBI Taxonomy" id="584609"/>
    <lineage>
        <taxon>Bacteria</taxon>
        <taxon>Pseudomonadati</taxon>
        <taxon>Bacteroidota</taxon>
        <taxon>Flavobacteriia</taxon>
        <taxon>Flavobacteriales</taxon>
        <taxon>Flavobacteriaceae</taxon>
        <taxon>Tenacibaculum</taxon>
    </lineage>
</organism>
<dbReference type="InterPro" id="IPR016181">
    <property type="entry name" value="Acyl_CoA_acyltransferase"/>
</dbReference>
<gene>
    <name evidence="3" type="ORF">TJEJU_0713</name>
</gene>
<comment type="pathway">
    <text evidence="1">Siderophore biosynthesis.</text>
</comment>
<evidence type="ECO:0000313" key="3">
    <source>
        <dbReference type="EMBL" id="SNR14487.1"/>
    </source>
</evidence>
<dbReference type="KEGG" id="tje:TJEJU_0713"/>
<dbReference type="InterPro" id="IPR019432">
    <property type="entry name" value="Acyltransferase_MbtK/IucB-like"/>
</dbReference>
<dbReference type="PANTHER" id="PTHR31438:SF1">
    <property type="entry name" value="LYSINE N-ACYLTRANSFERASE C17G9.06C-RELATED"/>
    <property type="match status" value="1"/>
</dbReference>
<keyword evidence="3" id="KW-0436">Ligase</keyword>
<dbReference type="Proteomes" id="UP000215214">
    <property type="component" value="Chromosome TJEJU"/>
</dbReference>
<evidence type="ECO:0000259" key="2">
    <source>
        <dbReference type="SMART" id="SM01006"/>
    </source>
</evidence>
<sequence length="191" mass="22230">MISTNTVIFSKDIPNVGKISIRPIHLDEDINFLHEWLTMPYAKYWGMLEYTLDQVKQSYLEIEDNENHHAFIGLLNDVPVFLIERYKASEDVIAAHYDALLGDYGMHILVAPAEKRIPQFTWYVFSTVMEYFFSLSFVERVVVEPDKNNEKIHVLNKKAGFVYDKDIQLSDKIASLAFCTRESFQEAINKI</sequence>
<accession>A0A238U5S2</accession>
<evidence type="ECO:0000313" key="4">
    <source>
        <dbReference type="Proteomes" id="UP000215214"/>
    </source>
</evidence>
<name>A0A238U5S2_9FLAO</name>
<dbReference type="EMBL" id="LT899436">
    <property type="protein sequence ID" value="SNR14487.1"/>
    <property type="molecule type" value="Genomic_DNA"/>
</dbReference>
<dbReference type="Gene3D" id="3.40.630.30">
    <property type="match status" value="1"/>
</dbReference>
<dbReference type="SMART" id="SM01006">
    <property type="entry name" value="AlcB"/>
    <property type="match status" value="1"/>
</dbReference>
<dbReference type="EC" id="6.3.2.-" evidence="3"/>
<dbReference type="SUPFAM" id="SSF55729">
    <property type="entry name" value="Acyl-CoA N-acyltransferases (Nat)"/>
    <property type="match status" value="1"/>
</dbReference>
<feature type="domain" description="Acyltransferase MbtK/IucB-like conserved" evidence="2">
    <location>
        <begin position="22"/>
        <end position="69"/>
    </location>
</feature>
<keyword evidence="4" id="KW-1185">Reference proteome</keyword>
<proteinExistence type="predicted"/>
<dbReference type="PANTHER" id="PTHR31438">
    <property type="entry name" value="LYSINE N-ACYLTRANSFERASE C17G9.06C-RELATED"/>
    <property type="match status" value="1"/>
</dbReference>
<dbReference type="Pfam" id="PF13523">
    <property type="entry name" value="Acetyltransf_8"/>
    <property type="match status" value="1"/>
</dbReference>
<dbReference type="AlphaFoldDB" id="A0A238U5S2"/>
<reference evidence="3 4" key="1">
    <citation type="submission" date="2017-07" db="EMBL/GenBank/DDBJ databases">
        <authorList>
            <person name="Sun Z.S."/>
            <person name="Albrecht U."/>
            <person name="Echele G."/>
            <person name="Lee C.C."/>
        </authorList>
    </citation>
    <scope>NUCLEOTIDE SEQUENCE [LARGE SCALE GENOMIC DNA]</scope>
    <source>
        <strain evidence="4">type strain: KCTC 22618</strain>
    </source>
</reference>
<dbReference type="RefSeq" id="WP_197697494.1">
    <property type="nucleotide sequence ID" value="NZ_LT899436.1"/>
</dbReference>
<protein>
    <submittedName>
        <fullName evidence="3">Siderophore biosynthesis protein, IucA/IucC family</fullName>
        <ecNumber evidence="3">6.3.2.-</ecNumber>
    </submittedName>
</protein>
<dbReference type="GO" id="GO:0019290">
    <property type="term" value="P:siderophore biosynthetic process"/>
    <property type="evidence" value="ECO:0007669"/>
    <property type="project" value="InterPro"/>
</dbReference>